<name>A0ABQ6B7Z5_9BRAD</name>
<feature type="domain" description="Guanylate cyclase" evidence="2">
    <location>
        <begin position="241"/>
        <end position="379"/>
    </location>
</feature>
<dbReference type="SUPFAM" id="SSF158472">
    <property type="entry name" value="HAMP domain-like"/>
    <property type="match status" value="1"/>
</dbReference>
<feature type="domain" description="HAMP" evidence="3">
    <location>
        <begin position="155"/>
        <end position="207"/>
    </location>
</feature>
<gene>
    <name evidence="4" type="ORF">GCM10007857_72470</name>
</gene>
<evidence type="ECO:0000313" key="4">
    <source>
        <dbReference type="EMBL" id="GLR90532.1"/>
    </source>
</evidence>
<dbReference type="Pfam" id="PF00211">
    <property type="entry name" value="Guanylate_cyc"/>
    <property type="match status" value="1"/>
</dbReference>
<dbReference type="Proteomes" id="UP001156905">
    <property type="component" value="Unassembled WGS sequence"/>
</dbReference>
<sequence>METPPDEASYTASLKSFEETDSDIDHEATAAHRLIVAIIDDARTPSDRAALARIDYRIDTVVNDLRSRLNEQIALLRRELDAHEFVEVRRILSSVDALRDELNTKINDVRADMLGQVCESAKTVIRSQRRAILISAVVTAVAALLGFAFSILVGGGITRPILRLLEGTREVEAGRLDGSISVTTRDEIGELSAAFNRMIETLRRNAQVRETYGRYIDPRIAEGLLEQPALAATEGQRRVMTVMFCDMRGFTTLSEGVTPQGLVKIMNLYFSTMSEPIHAHRGIIDKYIGDAIMAYWGPPFIAEADQTDLACLAAIGMIGRVPKLCKELPELLGVRRISTECDIRIGIATGEALVGSIGSEFRMSYTVMGDTVNLAARLERANKIYGSRCLISEATAVASGATIEVREIDRVVVVGQTKPQVVFEIMGRKGELTTEQMQLQTRYAEGLAAYRERRWDDAQNAFTAALEAIPGDHPSMTFARRISCLKQKPPPADWDGSWHLEHK</sequence>
<dbReference type="EMBL" id="BSOW01000035">
    <property type="protein sequence ID" value="GLR90532.1"/>
    <property type="molecule type" value="Genomic_DNA"/>
</dbReference>
<keyword evidence="1" id="KW-1133">Transmembrane helix</keyword>
<dbReference type="InterPro" id="IPR050697">
    <property type="entry name" value="Adenylyl/Guanylyl_Cyclase_3/4"/>
</dbReference>
<dbReference type="InterPro" id="IPR001054">
    <property type="entry name" value="A/G_cyclase"/>
</dbReference>
<dbReference type="PANTHER" id="PTHR43081">
    <property type="entry name" value="ADENYLATE CYCLASE, TERMINAL-DIFFERENTIATION SPECIFIC-RELATED"/>
    <property type="match status" value="1"/>
</dbReference>
<organism evidence="4 5">
    <name type="scientific">Bradyrhizobium iriomotense</name>
    <dbReference type="NCBI Taxonomy" id="441950"/>
    <lineage>
        <taxon>Bacteria</taxon>
        <taxon>Pseudomonadati</taxon>
        <taxon>Pseudomonadota</taxon>
        <taxon>Alphaproteobacteria</taxon>
        <taxon>Hyphomicrobiales</taxon>
        <taxon>Nitrobacteraceae</taxon>
        <taxon>Bradyrhizobium</taxon>
    </lineage>
</organism>
<dbReference type="SUPFAM" id="SSF55073">
    <property type="entry name" value="Nucleotide cyclase"/>
    <property type="match status" value="1"/>
</dbReference>
<comment type="caution">
    <text evidence="4">The sequence shown here is derived from an EMBL/GenBank/DDBJ whole genome shotgun (WGS) entry which is preliminary data.</text>
</comment>
<dbReference type="SMART" id="SM00304">
    <property type="entry name" value="HAMP"/>
    <property type="match status" value="1"/>
</dbReference>
<keyword evidence="1" id="KW-0472">Membrane</keyword>
<accession>A0ABQ6B7Z5</accession>
<feature type="transmembrane region" description="Helical" evidence="1">
    <location>
        <begin position="131"/>
        <end position="153"/>
    </location>
</feature>
<protein>
    <submittedName>
        <fullName evidence="4">Adenylate cyclase</fullName>
    </submittedName>
</protein>
<dbReference type="Gene3D" id="6.10.340.10">
    <property type="match status" value="1"/>
</dbReference>
<dbReference type="Gene3D" id="3.30.70.1230">
    <property type="entry name" value="Nucleotide cyclase"/>
    <property type="match status" value="1"/>
</dbReference>
<keyword evidence="1" id="KW-0812">Transmembrane</keyword>
<evidence type="ECO:0000256" key="1">
    <source>
        <dbReference type="SAM" id="Phobius"/>
    </source>
</evidence>
<dbReference type="PROSITE" id="PS50885">
    <property type="entry name" value="HAMP"/>
    <property type="match status" value="1"/>
</dbReference>
<proteinExistence type="predicted"/>
<dbReference type="Pfam" id="PF00672">
    <property type="entry name" value="HAMP"/>
    <property type="match status" value="1"/>
</dbReference>
<dbReference type="CDD" id="cd07302">
    <property type="entry name" value="CHD"/>
    <property type="match status" value="1"/>
</dbReference>
<evidence type="ECO:0000259" key="3">
    <source>
        <dbReference type="PROSITE" id="PS50885"/>
    </source>
</evidence>
<dbReference type="InterPro" id="IPR029787">
    <property type="entry name" value="Nucleotide_cyclase"/>
</dbReference>
<dbReference type="CDD" id="cd06225">
    <property type="entry name" value="HAMP"/>
    <property type="match status" value="1"/>
</dbReference>
<dbReference type="InterPro" id="IPR003660">
    <property type="entry name" value="HAMP_dom"/>
</dbReference>
<evidence type="ECO:0000313" key="5">
    <source>
        <dbReference type="Proteomes" id="UP001156905"/>
    </source>
</evidence>
<dbReference type="PROSITE" id="PS50125">
    <property type="entry name" value="GUANYLATE_CYCLASE_2"/>
    <property type="match status" value="1"/>
</dbReference>
<evidence type="ECO:0000259" key="2">
    <source>
        <dbReference type="PROSITE" id="PS50125"/>
    </source>
</evidence>
<keyword evidence="5" id="KW-1185">Reference proteome</keyword>
<dbReference type="SMART" id="SM00044">
    <property type="entry name" value="CYCc"/>
    <property type="match status" value="1"/>
</dbReference>
<reference evidence="5" key="1">
    <citation type="journal article" date="2019" name="Int. J. Syst. Evol. Microbiol.">
        <title>The Global Catalogue of Microorganisms (GCM) 10K type strain sequencing project: providing services to taxonomists for standard genome sequencing and annotation.</title>
        <authorList>
            <consortium name="The Broad Institute Genomics Platform"/>
            <consortium name="The Broad Institute Genome Sequencing Center for Infectious Disease"/>
            <person name="Wu L."/>
            <person name="Ma J."/>
        </authorList>
    </citation>
    <scope>NUCLEOTIDE SEQUENCE [LARGE SCALE GENOMIC DNA]</scope>
    <source>
        <strain evidence="5">NBRC 102520</strain>
    </source>
</reference>
<dbReference type="PANTHER" id="PTHR43081:SF1">
    <property type="entry name" value="ADENYLATE CYCLASE, TERMINAL-DIFFERENTIATION SPECIFIC"/>
    <property type="match status" value="1"/>
</dbReference>